<evidence type="ECO:0000256" key="4">
    <source>
        <dbReference type="ARBA" id="ARBA00022475"/>
    </source>
</evidence>
<comment type="subcellular location">
    <subcellularLocation>
        <location evidence="1 9">Cell inner membrane</location>
        <topology evidence="1 9">Multi-pass membrane protein</topology>
    </subcellularLocation>
</comment>
<dbReference type="PROSITE" id="PS51012">
    <property type="entry name" value="ABC_TM2"/>
    <property type="match status" value="1"/>
</dbReference>
<feature type="transmembrane region" description="Helical" evidence="9">
    <location>
        <begin position="220"/>
        <end position="241"/>
    </location>
</feature>
<keyword evidence="4 9" id="KW-1003">Cell membrane</keyword>
<sequence length="253" mass="28276">MRLHFFELVWFSTYAELRAERSRSYLGLAWWLVEPALMMAAFWLVFDRILGTGGPDYLPFLLVGLVVWQWFKSSIVHAGLAIWMNLALIHQVRMPVLVFPFVHLLSDALKFAFVFVLLLAVLWLAGYPPSAAWLSLPLLLACLLACAGGCGLLLAALMPLLPDLRFVIEQLLTVLMFLSGVVFSLQRVPAPYSDWLAWNPVLLLLEALRGVLLQGQWPDWAMLGRISLLAVLLAGVGLAAVQRLAPRYPKLAV</sequence>
<dbReference type="PANTHER" id="PTHR30413">
    <property type="entry name" value="INNER MEMBRANE TRANSPORT PERMEASE"/>
    <property type="match status" value="1"/>
</dbReference>
<evidence type="ECO:0000256" key="3">
    <source>
        <dbReference type="ARBA" id="ARBA00022448"/>
    </source>
</evidence>
<protein>
    <recommendedName>
        <fullName evidence="9">Transport permease protein</fullName>
    </recommendedName>
</protein>
<keyword evidence="8 9" id="KW-0472">Membrane</keyword>
<evidence type="ECO:0000256" key="7">
    <source>
        <dbReference type="ARBA" id="ARBA00022989"/>
    </source>
</evidence>
<organism evidence="11 12">
    <name type="scientific">Tahibacter harae</name>
    <dbReference type="NCBI Taxonomy" id="2963937"/>
    <lineage>
        <taxon>Bacteria</taxon>
        <taxon>Pseudomonadati</taxon>
        <taxon>Pseudomonadota</taxon>
        <taxon>Gammaproteobacteria</taxon>
        <taxon>Lysobacterales</taxon>
        <taxon>Rhodanobacteraceae</taxon>
        <taxon>Tahibacter</taxon>
    </lineage>
</organism>
<feature type="transmembrane region" description="Helical" evidence="9">
    <location>
        <begin position="131"/>
        <end position="154"/>
    </location>
</feature>
<keyword evidence="6 9" id="KW-0812">Transmembrane</keyword>
<keyword evidence="5" id="KW-0997">Cell inner membrane</keyword>
<dbReference type="InterPro" id="IPR047817">
    <property type="entry name" value="ABC2_TM_bact-type"/>
</dbReference>
<comment type="caution">
    <text evidence="11">The sequence shown here is derived from an EMBL/GenBank/DDBJ whole genome shotgun (WGS) entry which is preliminary data.</text>
</comment>
<dbReference type="InterPro" id="IPR013525">
    <property type="entry name" value="ABC2_TM"/>
</dbReference>
<reference evidence="11" key="1">
    <citation type="submission" date="2022-07" db="EMBL/GenBank/DDBJ databases">
        <title>Tahibacter sp., a new gammaproteobacterium isolated from the silt sample collected at pig farm.</title>
        <authorList>
            <person name="Chen H."/>
        </authorList>
    </citation>
    <scope>NUCLEOTIDE SEQUENCE</scope>
    <source>
        <strain evidence="11">P2K</strain>
    </source>
</reference>
<evidence type="ECO:0000256" key="5">
    <source>
        <dbReference type="ARBA" id="ARBA00022519"/>
    </source>
</evidence>
<feature type="transmembrane region" description="Helical" evidence="9">
    <location>
        <begin position="166"/>
        <end position="185"/>
    </location>
</feature>
<evidence type="ECO:0000313" key="12">
    <source>
        <dbReference type="Proteomes" id="UP001165498"/>
    </source>
</evidence>
<feature type="transmembrane region" description="Helical" evidence="9">
    <location>
        <begin position="58"/>
        <end position="84"/>
    </location>
</feature>
<gene>
    <name evidence="11" type="ORF">NM961_05585</name>
</gene>
<keyword evidence="3 9" id="KW-0813">Transport</keyword>
<comment type="similarity">
    <text evidence="2 9">Belongs to the ABC-2 integral membrane protein family.</text>
</comment>
<dbReference type="RefSeq" id="WP_255912538.1">
    <property type="nucleotide sequence ID" value="NZ_JANFQO010000004.1"/>
</dbReference>
<proteinExistence type="inferred from homology"/>
<feature type="transmembrane region" description="Helical" evidence="9">
    <location>
        <begin position="25"/>
        <end position="46"/>
    </location>
</feature>
<evidence type="ECO:0000313" key="11">
    <source>
        <dbReference type="EMBL" id="MCQ4164178.1"/>
    </source>
</evidence>
<feature type="transmembrane region" description="Helical" evidence="9">
    <location>
        <begin position="96"/>
        <end position="125"/>
    </location>
</feature>
<evidence type="ECO:0000256" key="9">
    <source>
        <dbReference type="RuleBase" id="RU361157"/>
    </source>
</evidence>
<dbReference type="EMBL" id="JANFQO010000004">
    <property type="protein sequence ID" value="MCQ4164178.1"/>
    <property type="molecule type" value="Genomic_DNA"/>
</dbReference>
<evidence type="ECO:0000256" key="8">
    <source>
        <dbReference type="ARBA" id="ARBA00023136"/>
    </source>
</evidence>
<keyword evidence="12" id="KW-1185">Reference proteome</keyword>
<keyword evidence="7 9" id="KW-1133">Transmembrane helix</keyword>
<accession>A0ABT1QPG5</accession>
<evidence type="ECO:0000256" key="2">
    <source>
        <dbReference type="ARBA" id="ARBA00007783"/>
    </source>
</evidence>
<evidence type="ECO:0000256" key="1">
    <source>
        <dbReference type="ARBA" id="ARBA00004429"/>
    </source>
</evidence>
<evidence type="ECO:0000256" key="6">
    <source>
        <dbReference type="ARBA" id="ARBA00022692"/>
    </source>
</evidence>
<dbReference type="PANTHER" id="PTHR30413:SF8">
    <property type="entry name" value="TRANSPORT PERMEASE PROTEIN"/>
    <property type="match status" value="1"/>
</dbReference>
<dbReference type="Pfam" id="PF01061">
    <property type="entry name" value="ABC2_membrane"/>
    <property type="match status" value="1"/>
</dbReference>
<feature type="domain" description="ABC transmembrane type-2" evidence="10">
    <location>
        <begin position="26"/>
        <end position="244"/>
    </location>
</feature>
<name>A0ABT1QPG5_9GAMM</name>
<evidence type="ECO:0000259" key="10">
    <source>
        <dbReference type="PROSITE" id="PS51012"/>
    </source>
</evidence>
<dbReference type="Proteomes" id="UP001165498">
    <property type="component" value="Unassembled WGS sequence"/>
</dbReference>